<evidence type="ECO:0000313" key="1">
    <source>
        <dbReference type="EMBL" id="KAH0534690.1"/>
    </source>
</evidence>
<gene>
    <name evidence="1" type="ORF">KQX54_006941</name>
</gene>
<dbReference type="EMBL" id="JAHXZJ010002982">
    <property type="protein sequence ID" value="KAH0534690.1"/>
    <property type="molecule type" value="Genomic_DNA"/>
</dbReference>
<protein>
    <recommendedName>
        <fullName evidence="3">Transposase</fullName>
    </recommendedName>
</protein>
<name>A0AAV7HRM6_COTGL</name>
<evidence type="ECO:0008006" key="3">
    <source>
        <dbReference type="Google" id="ProtNLM"/>
    </source>
</evidence>
<reference evidence="1 2" key="1">
    <citation type="journal article" date="2021" name="J. Hered.">
        <title>A chromosome-level genome assembly of the parasitoid wasp, Cotesia glomerata (Hymenoptera: Braconidae).</title>
        <authorList>
            <person name="Pinto B.J."/>
            <person name="Weis J.J."/>
            <person name="Gamble T."/>
            <person name="Ode P.J."/>
            <person name="Paul R."/>
            <person name="Zaspel J.M."/>
        </authorList>
    </citation>
    <scope>NUCLEOTIDE SEQUENCE [LARGE SCALE GENOMIC DNA]</scope>
    <source>
        <strain evidence="1">CgM1</strain>
    </source>
</reference>
<accession>A0AAV7HRM6</accession>
<comment type="caution">
    <text evidence="1">The sequence shown here is derived from an EMBL/GenBank/DDBJ whole genome shotgun (WGS) entry which is preliminary data.</text>
</comment>
<dbReference type="AlphaFoldDB" id="A0AAV7HRM6"/>
<keyword evidence="2" id="KW-1185">Reference proteome</keyword>
<organism evidence="1 2">
    <name type="scientific">Cotesia glomerata</name>
    <name type="common">Lepidopteran parasitic wasp</name>
    <name type="synonym">Apanteles glomeratus</name>
    <dbReference type="NCBI Taxonomy" id="32391"/>
    <lineage>
        <taxon>Eukaryota</taxon>
        <taxon>Metazoa</taxon>
        <taxon>Ecdysozoa</taxon>
        <taxon>Arthropoda</taxon>
        <taxon>Hexapoda</taxon>
        <taxon>Insecta</taxon>
        <taxon>Pterygota</taxon>
        <taxon>Neoptera</taxon>
        <taxon>Endopterygota</taxon>
        <taxon>Hymenoptera</taxon>
        <taxon>Apocrita</taxon>
        <taxon>Ichneumonoidea</taxon>
        <taxon>Braconidae</taxon>
        <taxon>Microgastrinae</taxon>
        <taxon>Cotesia</taxon>
    </lineage>
</organism>
<sequence>MALRKQKNKETALKPRYKKKCTEVTALKKLSLMTAGKSLTSVQKVFIEMQFQQSGKSLKARRFTVSQKLLSLIIHERSPTAHKLLSGLFSLPSAGTLKKVCDKINFDTGISSVITRYLQAEGKRLSPSLDKYVTVIWDEASCFLI</sequence>
<dbReference type="Proteomes" id="UP000826195">
    <property type="component" value="Unassembled WGS sequence"/>
</dbReference>
<evidence type="ECO:0000313" key="2">
    <source>
        <dbReference type="Proteomes" id="UP000826195"/>
    </source>
</evidence>
<proteinExistence type="predicted"/>